<dbReference type="GO" id="GO:0005737">
    <property type="term" value="C:cytoplasm"/>
    <property type="evidence" value="ECO:0007669"/>
    <property type="project" value="TreeGrafter"/>
</dbReference>
<protein>
    <submittedName>
        <fullName evidence="4">N-acetyltransferase</fullName>
    </submittedName>
</protein>
<evidence type="ECO:0000313" key="4">
    <source>
        <dbReference type="EMBL" id="AZP03686.1"/>
    </source>
</evidence>
<dbReference type="Pfam" id="PF13508">
    <property type="entry name" value="Acetyltransf_7"/>
    <property type="match status" value="1"/>
</dbReference>
<evidence type="ECO:0000259" key="3">
    <source>
        <dbReference type="PROSITE" id="PS51186"/>
    </source>
</evidence>
<evidence type="ECO:0000256" key="1">
    <source>
        <dbReference type="ARBA" id="ARBA00022679"/>
    </source>
</evidence>
<name>A0A3S9H8M3_9LACT</name>
<dbReference type="PANTHER" id="PTHR43626">
    <property type="entry name" value="ACYL-COA N-ACYLTRANSFERASE"/>
    <property type="match status" value="1"/>
</dbReference>
<evidence type="ECO:0000313" key="5">
    <source>
        <dbReference type="Proteomes" id="UP000273326"/>
    </source>
</evidence>
<dbReference type="PANTHER" id="PTHR43626:SF4">
    <property type="entry name" value="GCN5-RELATED N-ACETYLTRANSFERASE 2, CHLOROPLASTIC"/>
    <property type="match status" value="1"/>
</dbReference>
<dbReference type="AlphaFoldDB" id="A0A3S9H8M3"/>
<dbReference type="EMBL" id="CP034465">
    <property type="protein sequence ID" value="AZP03686.1"/>
    <property type="molecule type" value="Genomic_DNA"/>
</dbReference>
<accession>A0A3S9H8M3</accession>
<sequence>MDFQVKRNIQDINWAEVNQLLKGFGLTNHTVLETKFVFEHSQEVVFILLDNQLIGCGRALTDYIAQAAIYNIAVDKDYQGQGIGKFIIKTFVDHLSKCNITLYTHPNTVSWYKQLGFESMKTGMAIYHESHIEELRKMNFV</sequence>
<proteinExistence type="predicted"/>
<dbReference type="Proteomes" id="UP000273326">
    <property type="component" value="Chromosome"/>
</dbReference>
<dbReference type="Gene3D" id="3.40.630.30">
    <property type="match status" value="1"/>
</dbReference>
<dbReference type="CDD" id="cd04301">
    <property type="entry name" value="NAT_SF"/>
    <property type="match status" value="1"/>
</dbReference>
<feature type="domain" description="N-acetyltransferase" evidence="3">
    <location>
        <begin position="7"/>
        <end position="139"/>
    </location>
</feature>
<dbReference type="OrthoDB" id="9783470at2"/>
<evidence type="ECO:0000256" key="2">
    <source>
        <dbReference type="ARBA" id="ARBA00023315"/>
    </source>
</evidence>
<dbReference type="InterPro" id="IPR016181">
    <property type="entry name" value="Acyl_CoA_acyltransferase"/>
</dbReference>
<keyword evidence="2" id="KW-0012">Acyltransferase</keyword>
<keyword evidence="5" id="KW-1185">Reference proteome</keyword>
<gene>
    <name evidence="4" type="ORF">EJN90_02805</name>
</gene>
<reference evidence="5" key="1">
    <citation type="submission" date="2018-12" db="EMBL/GenBank/DDBJ databases">
        <title>Complete genome sequencing of Jeotgalibaca sp. H21T32.</title>
        <authorList>
            <person name="Bae J.-W."/>
            <person name="Lee S.-Y."/>
        </authorList>
    </citation>
    <scope>NUCLEOTIDE SEQUENCE [LARGE SCALE GENOMIC DNA]</scope>
    <source>
        <strain evidence="5">H21T32</strain>
    </source>
</reference>
<dbReference type="KEGG" id="jeh:EJN90_02805"/>
<dbReference type="InterPro" id="IPR045039">
    <property type="entry name" value="NSI-like"/>
</dbReference>
<organism evidence="4 5">
    <name type="scientific">Jeotgalibaca ciconiae</name>
    <dbReference type="NCBI Taxonomy" id="2496265"/>
    <lineage>
        <taxon>Bacteria</taxon>
        <taxon>Bacillati</taxon>
        <taxon>Bacillota</taxon>
        <taxon>Bacilli</taxon>
        <taxon>Lactobacillales</taxon>
        <taxon>Carnobacteriaceae</taxon>
        <taxon>Jeotgalibaca</taxon>
    </lineage>
</organism>
<dbReference type="SUPFAM" id="SSF55729">
    <property type="entry name" value="Acyl-CoA N-acyltransferases (Nat)"/>
    <property type="match status" value="1"/>
</dbReference>
<dbReference type="GO" id="GO:0008080">
    <property type="term" value="F:N-acetyltransferase activity"/>
    <property type="evidence" value="ECO:0007669"/>
    <property type="project" value="InterPro"/>
</dbReference>
<dbReference type="InterPro" id="IPR000182">
    <property type="entry name" value="GNAT_dom"/>
</dbReference>
<dbReference type="PROSITE" id="PS51186">
    <property type="entry name" value="GNAT"/>
    <property type="match status" value="1"/>
</dbReference>
<keyword evidence="1 4" id="KW-0808">Transferase</keyword>
<dbReference type="RefSeq" id="WP_126108776.1">
    <property type="nucleotide sequence ID" value="NZ_CP034465.1"/>
</dbReference>